<protein>
    <submittedName>
        <fullName evidence="3">Methyltransferase domain-containing protein</fullName>
    </submittedName>
</protein>
<dbReference type="GO" id="GO:0032259">
    <property type="term" value="P:methylation"/>
    <property type="evidence" value="ECO:0007669"/>
    <property type="project" value="UniProtKB-KW"/>
</dbReference>
<dbReference type="GO" id="GO:0008757">
    <property type="term" value="F:S-adenosylmethionine-dependent methyltransferase activity"/>
    <property type="evidence" value="ECO:0007669"/>
    <property type="project" value="InterPro"/>
</dbReference>
<name>A0A844A7G3_RHIFR</name>
<keyword evidence="1 3" id="KW-0808">Transferase</keyword>
<dbReference type="PANTHER" id="PTHR44068">
    <property type="entry name" value="ZGC:194242"/>
    <property type="match status" value="1"/>
</dbReference>
<dbReference type="Proteomes" id="UP000466694">
    <property type="component" value="Unassembled WGS sequence"/>
</dbReference>
<keyword evidence="3" id="KW-0489">Methyltransferase</keyword>
<reference evidence="3 4" key="1">
    <citation type="journal article" date="2013" name="Genome Biol.">
        <title>Comparative genomics of the core and accessory genomes of 48 Sinorhizobium strains comprising five genospecies.</title>
        <authorList>
            <person name="Sugawara M."/>
            <person name="Epstein B."/>
            <person name="Badgley B.D."/>
            <person name="Unno T."/>
            <person name="Xu L."/>
            <person name="Reese J."/>
            <person name="Gyaneshwar P."/>
            <person name="Denny R."/>
            <person name="Mudge J."/>
            <person name="Bharti A.K."/>
            <person name="Farmer A.D."/>
            <person name="May G.D."/>
            <person name="Woodward J.E."/>
            <person name="Medigue C."/>
            <person name="Vallenet D."/>
            <person name="Lajus A."/>
            <person name="Rouy Z."/>
            <person name="Martinez-Vaz B."/>
            <person name="Tiffin P."/>
            <person name="Young N.D."/>
            <person name="Sadowsky M.J."/>
        </authorList>
    </citation>
    <scope>NUCLEOTIDE SEQUENCE [LARGE SCALE GENOMIC DNA]</scope>
    <source>
        <strain evidence="3 4">USDA205</strain>
    </source>
</reference>
<dbReference type="EMBL" id="WISZ01000099">
    <property type="protein sequence ID" value="MQX09059.1"/>
    <property type="molecule type" value="Genomic_DNA"/>
</dbReference>
<dbReference type="PANTHER" id="PTHR44068:SF11">
    <property type="entry name" value="GERANYL DIPHOSPHATE 2-C-METHYLTRANSFERASE"/>
    <property type="match status" value="1"/>
</dbReference>
<gene>
    <name evidence="3" type="ORF">GHK48_12370</name>
</gene>
<feature type="domain" description="Methyltransferase type 11" evidence="2">
    <location>
        <begin position="55"/>
        <end position="155"/>
    </location>
</feature>
<dbReference type="RefSeq" id="WP_060564063.1">
    <property type="nucleotide sequence ID" value="NZ_BJNI01000096.1"/>
</dbReference>
<dbReference type="InterPro" id="IPR029063">
    <property type="entry name" value="SAM-dependent_MTases_sf"/>
</dbReference>
<evidence type="ECO:0000256" key="1">
    <source>
        <dbReference type="ARBA" id="ARBA00022679"/>
    </source>
</evidence>
<dbReference type="Gene3D" id="3.40.50.150">
    <property type="entry name" value="Vaccinia Virus protein VP39"/>
    <property type="match status" value="1"/>
</dbReference>
<dbReference type="InterPro" id="IPR050447">
    <property type="entry name" value="Erg6_SMT_methyltransf"/>
</dbReference>
<dbReference type="Pfam" id="PF08241">
    <property type="entry name" value="Methyltransf_11"/>
    <property type="match status" value="1"/>
</dbReference>
<dbReference type="AlphaFoldDB" id="A0A844A7G3"/>
<dbReference type="CDD" id="cd02440">
    <property type="entry name" value="AdoMet_MTases"/>
    <property type="match status" value="1"/>
</dbReference>
<proteinExistence type="predicted"/>
<evidence type="ECO:0000313" key="3">
    <source>
        <dbReference type="EMBL" id="MQX09059.1"/>
    </source>
</evidence>
<accession>A0A844A7G3</accession>
<evidence type="ECO:0000259" key="2">
    <source>
        <dbReference type="Pfam" id="PF08241"/>
    </source>
</evidence>
<sequence length="274" mass="29682">MPAALDPFRITDKLDEDTLDVMIGRLEVRGHHPYFAKPLSDYLDRMEIDRRSAVLDLGCGTGIAARAIAARPGFEGTVLGIDRSDYLVQAARRFADSEKLSGRVRFECGDSHALGLGAASFDAVIAHTLFSHLDDPAKVLAEMRRVLRPDGVAAIFDGDFASLTFELADAERSRRMDDAIIASLVTNPRILRQMPRLLKDAGFAVDAVMPAIVTEVGTADYWKSAVESFAKLAPKAGILSEAETTAWVGEVLDASAQGVFFGSSVYYAYVAHAV</sequence>
<comment type="caution">
    <text evidence="3">The sequence shown here is derived from an EMBL/GenBank/DDBJ whole genome shotgun (WGS) entry which is preliminary data.</text>
</comment>
<evidence type="ECO:0000313" key="4">
    <source>
        <dbReference type="Proteomes" id="UP000466694"/>
    </source>
</evidence>
<organism evidence="3 4">
    <name type="scientific">Rhizobium fredii</name>
    <name type="common">Sinorhizobium fredii</name>
    <dbReference type="NCBI Taxonomy" id="380"/>
    <lineage>
        <taxon>Bacteria</taxon>
        <taxon>Pseudomonadati</taxon>
        <taxon>Pseudomonadota</taxon>
        <taxon>Alphaproteobacteria</taxon>
        <taxon>Hyphomicrobiales</taxon>
        <taxon>Rhizobiaceae</taxon>
        <taxon>Sinorhizobium/Ensifer group</taxon>
        <taxon>Sinorhizobium</taxon>
    </lineage>
</organism>
<dbReference type="SUPFAM" id="SSF53335">
    <property type="entry name" value="S-adenosyl-L-methionine-dependent methyltransferases"/>
    <property type="match status" value="1"/>
</dbReference>
<dbReference type="InterPro" id="IPR013216">
    <property type="entry name" value="Methyltransf_11"/>
</dbReference>